<accession>A0AAE2ZU04</accession>
<sequence length="270" mass="29470">MALTSHASLLTVADGGPVSVANPSGDSDILLVCEHASNRIPAALGMLGLEPEVLQSHIAWDPGAIEVAMAMADILDATLISQNFSRLVFDCNRAPGAHDAMPAISEIYEVPGNHRLSELEQQRRIIEIYTPFHETVADTIEQRTHAGRHPVIVTIHSFTPVYHGVMREVELGILHDWDARLADAMLDHASRFTDKVTRRNEPYGPGQGVMHTIDIHAAPRDLLNVMIEVRNDLIADEAGQNRAANELVAMLMAALEQPVHQTESSPARAS</sequence>
<protein>
    <submittedName>
        <fullName evidence="1">N-formylglutamate amidohydrolase</fullName>
    </submittedName>
</protein>
<dbReference type="Pfam" id="PF05013">
    <property type="entry name" value="FGase"/>
    <property type="match status" value="1"/>
</dbReference>
<dbReference type="AlphaFoldDB" id="A0AAE2ZU04"/>
<dbReference type="SUPFAM" id="SSF53187">
    <property type="entry name" value="Zn-dependent exopeptidases"/>
    <property type="match status" value="1"/>
</dbReference>
<name>A0AAE2ZU04_9HYPH</name>
<dbReference type="Gene3D" id="3.40.630.40">
    <property type="entry name" value="Zn-dependent exopeptidases"/>
    <property type="match status" value="1"/>
</dbReference>
<dbReference type="InterPro" id="IPR011227">
    <property type="entry name" value="UCP029730"/>
</dbReference>
<reference evidence="1" key="1">
    <citation type="submission" date="2021-08" db="EMBL/GenBank/DDBJ databases">
        <title>Hoeflea bacterium WL0058 sp. nov., isolated from the sediment.</title>
        <authorList>
            <person name="Wang L."/>
            <person name="Zhang D."/>
        </authorList>
    </citation>
    <scope>NUCLEOTIDE SEQUENCE</scope>
    <source>
        <strain evidence="1">WL0058</strain>
    </source>
</reference>
<gene>
    <name evidence="1" type="ORF">K1W69_20660</name>
</gene>
<dbReference type="InterPro" id="IPR007709">
    <property type="entry name" value="N-FG_amidohydro"/>
</dbReference>
<evidence type="ECO:0000313" key="2">
    <source>
        <dbReference type="Proteomes" id="UP001196509"/>
    </source>
</evidence>
<dbReference type="Proteomes" id="UP001196509">
    <property type="component" value="Unassembled WGS sequence"/>
</dbReference>
<comment type="caution">
    <text evidence="1">The sequence shown here is derived from an EMBL/GenBank/DDBJ whole genome shotgun (WGS) entry which is preliminary data.</text>
</comment>
<keyword evidence="2" id="KW-1185">Reference proteome</keyword>
<evidence type="ECO:0000313" key="1">
    <source>
        <dbReference type="EMBL" id="MBW8639617.1"/>
    </source>
</evidence>
<proteinExistence type="predicted"/>
<organism evidence="1 2">
    <name type="scientific">Flavimaribacter sediminis</name>
    <dbReference type="NCBI Taxonomy" id="2865987"/>
    <lineage>
        <taxon>Bacteria</taxon>
        <taxon>Pseudomonadati</taxon>
        <taxon>Pseudomonadota</taxon>
        <taxon>Alphaproteobacteria</taxon>
        <taxon>Hyphomicrobiales</taxon>
        <taxon>Rhizobiaceae</taxon>
        <taxon>Flavimaribacter</taxon>
    </lineage>
</organism>
<dbReference type="PIRSF" id="PIRSF029730">
    <property type="entry name" value="UCP029730"/>
    <property type="match status" value="1"/>
</dbReference>
<dbReference type="EMBL" id="JAICBX010000004">
    <property type="protein sequence ID" value="MBW8639617.1"/>
    <property type="molecule type" value="Genomic_DNA"/>
</dbReference>